<feature type="non-terminal residue" evidence="1">
    <location>
        <position position="50"/>
    </location>
</feature>
<dbReference type="EMBL" id="ML213635">
    <property type="protein sequence ID" value="TFK34218.1"/>
    <property type="molecule type" value="Genomic_DNA"/>
</dbReference>
<sequence>MVRWRFVCPWAAIALRVGREEKRGRRRKVGGACVSQSGYSTVGYFLDARG</sequence>
<organism evidence="1 2">
    <name type="scientific">Crucibulum laeve</name>
    <dbReference type="NCBI Taxonomy" id="68775"/>
    <lineage>
        <taxon>Eukaryota</taxon>
        <taxon>Fungi</taxon>
        <taxon>Dikarya</taxon>
        <taxon>Basidiomycota</taxon>
        <taxon>Agaricomycotina</taxon>
        <taxon>Agaricomycetes</taxon>
        <taxon>Agaricomycetidae</taxon>
        <taxon>Agaricales</taxon>
        <taxon>Agaricineae</taxon>
        <taxon>Nidulariaceae</taxon>
        <taxon>Crucibulum</taxon>
    </lineage>
</organism>
<protein>
    <submittedName>
        <fullName evidence="1">Uncharacterized protein</fullName>
    </submittedName>
</protein>
<proteinExistence type="predicted"/>
<dbReference type="Proteomes" id="UP000308652">
    <property type="component" value="Unassembled WGS sequence"/>
</dbReference>
<evidence type="ECO:0000313" key="2">
    <source>
        <dbReference type="Proteomes" id="UP000308652"/>
    </source>
</evidence>
<dbReference type="AlphaFoldDB" id="A0A5C3LPG4"/>
<evidence type="ECO:0000313" key="1">
    <source>
        <dbReference type="EMBL" id="TFK34218.1"/>
    </source>
</evidence>
<accession>A0A5C3LPG4</accession>
<name>A0A5C3LPG4_9AGAR</name>
<reference evidence="1 2" key="1">
    <citation type="journal article" date="2019" name="Nat. Ecol. Evol.">
        <title>Megaphylogeny resolves global patterns of mushroom evolution.</title>
        <authorList>
            <person name="Varga T."/>
            <person name="Krizsan K."/>
            <person name="Foldi C."/>
            <person name="Dima B."/>
            <person name="Sanchez-Garcia M."/>
            <person name="Sanchez-Ramirez S."/>
            <person name="Szollosi G.J."/>
            <person name="Szarkandi J.G."/>
            <person name="Papp V."/>
            <person name="Albert L."/>
            <person name="Andreopoulos W."/>
            <person name="Angelini C."/>
            <person name="Antonin V."/>
            <person name="Barry K.W."/>
            <person name="Bougher N.L."/>
            <person name="Buchanan P."/>
            <person name="Buyck B."/>
            <person name="Bense V."/>
            <person name="Catcheside P."/>
            <person name="Chovatia M."/>
            <person name="Cooper J."/>
            <person name="Damon W."/>
            <person name="Desjardin D."/>
            <person name="Finy P."/>
            <person name="Geml J."/>
            <person name="Haridas S."/>
            <person name="Hughes K."/>
            <person name="Justo A."/>
            <person name="Karasinski D."/>
            <person name="Kautmanova I."/>
            <person name="Kiss B."/>
            <person name="Kocsube S."/>
            <person name="Kotiranta H."/>
            <person name="LaButti K.M."/>
            <person name="Lechner B.E."/>
            <person name="Liimatainen K."/>
            <person name="Lipzen A."/>
            <person name="Lukacs Z."/>
            <person name="Mihaltcheva S."/>
            <person name="Morgado L.N."/>
            <person name="Niskanen T."/>
            <person name="Noordeloos M.E."/>
            <person name="Ohm R.A."/>
            <person name="Ortiz-Santana B."/>
            <person name="Ovrebo C."/>
            <person name="Racz N."/>
            <person name="Riley R."/>
            <person name="Savchenko A."/>
            <person name="Shiryaev A."/>
            <person name="Soop K."/>
            <person name="Spirin V."/>
            <person name="Szebenyi C."/>
            <person name="Tomsovsky M."/>
            <person name="Tulloss R.E."/>
            <person name="Uehling J."/>
            <person name="Grigoriev I.V."/>
            <person name="Vagvolgyi C."/>
            <person name="Papp T."/>
            <person name="Martin F.M."/>
            <person name="Miettinen O."/>
            <person name="Hibbett D.S."/>
            <person name="Nagy L.G."/>
        </authorList>
    </citation>
    <scope>NUCLEOTIDE SEQUENCE [LARGE SCALE GENOMIC DNA]</scope>
    <source>
        <strain evidence="1 2">CBS 166.37</strain>
    </source>
</reference>
<gene>
    <name evidence="1" type="ORF">BDQ12DRAFT_690103</name>
</gene>
<keyword evidence="2" id="KW-1185">Reference proteome</keyword>